<dbReference type="InterPro" id="IPR029052">
    <property type="entry name" value="Metallo-depent_PP-like"/>
</dbReference>
<dbReference type="InterPro" id="IPR004843">
    <property type="entry name" value="Calcineurin-like_PHP"/>
</dbReference>
<evidence type="ECO:0000256" key="4">
    <source>
        <dbReference type="ARBA" id="ARBA00022556"/>
    </source>
</evidence>
<comment type="function">
    <text evidence="10">Hydrolyzes the pyrophosphate bond of UDP-2,3-diacylglucosamine to yield 2,3-diacylglucosamine 1-phosphate (lipid X) and UMP by catalyzing the attack of water at the alpha-P atom. Involved in the biosynthesis of lipid A, a phosphorylated glycolipid that anchors the lipopolysaccharide to the outer membrane of the cell.</text>
</comment>
<feature type="binding site" evidence="10">
    <location>
        <position position="41"/>
    </location>
    <ligand>
        <name>Mn(2+)</name>
        <dbReference type="ChEBI" id="CHEBI:29035"/>
        <label>2</label>
    </ligand>
</feature>
<evidence type="ECO:0000256" key="9">
    <source>
        <dbReference type="ARBA" id="ARBA00023211"/>
    </source>
</evidence>
<protein>
    <recommendedName>
        <fullName evidence="10">UDP-2,3-diacylglucosamine hydrolase</fullName>
        <ecNumber evidence="10">3.6.1.54</ecNumber>
    </recommendedName>
    <alternativeName>
        <fullName evidence="10">UDP-2,3-diacylglucosamine diphosphatase</fullName>
    </alternativeName>
</protein>
<dbReference type="InterPro" id="IPR043461">
    <property type="entry name" value="LpxH-like"/>
</dbReference>
<feature type="binding site" evidence="10">
    <location>
        <position position="10"/>
    </location>
    <ligand>
        <name>Mn(2+)</name>
        <dbReference type="ChEBI" id="CHEBI:29035"/>
        <label>1</label>
    </ligand>
</feature>
<dbReference type="InterPro" id="IPR010138">
    <property type="entry name" value="UDP-diacylglucosamine_Hdrlase"/>
</dbReference>
<dbReference type="Gene3D" id="3.60.21.10">
    <property type="match status" value="1"/>
</dbReference>
<evidence type="ECO:0000256" key="6">
    <source>
        <dbReference type="ARBA" id="ARBA00022801"/>
    </source>
</evidence>
<evidence type="ECO:0000259" key="11">
    <source>
        <dbReference type="Pfam" id="PF00149"/>
    </source>
</evidence>
<feature type="binding site" evidence="10">
    <location>
        <position position="8"/>
    </location>
    <ligand>
        <name>Mn(2+)</name>
        <dbReference type="ChEBI" id="CHEBI:29035"/>
        <label>1</label>
    </ligand>
</feature>
<sequence length="240" mass="27743">MKLGFISDLHLSEKTPSTTEGFFKFLKAAEQEFSHLYILGDLFEAWIGDDDDSPFALGVVKAIKDATRSGLEIFFMHGNRDFLCSEKFSEDAHIIMLPDPFFIDYFDQKIALSHGDDFCTDDLEYVKFKKEVRSLPWQQNFLSQPLEDRRDIASNMRDVSQAHNNNKATSIMDVAPNSIQEFFTEHQIDLLIHGHTHRPNTHKAIAPNIHGVRIVLGDWHETGWCLTLEDQERRLEEFKL</sequence>
<feature type="binding site" evidence="10">
    <location>
        <position position="160"/>
    </location>
    <ligand>
        <name>substrate</name>
    </ligand>
</feature>
<dbReference type="NCBIfam" id="NF003743">
    <property type="entry name" value="PRK05340.1"/>
    <property type="match status" value="1"/>
</dbReference>
<dbReference type="Proteomes" id="UP000051027">
    <property type="component" value="Unassembled WGS sequence"/>
</dbReference>
<keyword evidence="6 10" id="KW-0378">Hydrolase</keyword>
<evidence type="ECO:0000256" key="2">
    <source>
        <dbReference type="ARBA" id="ARBA00022516"/>
    </source>
</evidence>
<gene>
    <name evidence="10" type="primary">lpxH</name>
    <name evidence="12" type="ORF">ABS10_01410</name>
</gene>
<evidence type="ECO:0000256" key="5">
    <source>
        <dbReference type="ARBA" id="ARBA00022723"/>
    </source>
</evidence>
<feature type="domain" description="Calcineurin-like phosphoesterase" evidence="11">
    <location>
        <begin position="1"/>
        <end position="199"/>
    </location>
</feature>
<comment type="cofactor">
    <cofactor evidence="10">
        <name>Mn(2+)</name>
        <dbReference type="ChEBI" id="CHEBI:29035"/>
    </cofactor>
    <text evidence="10">Binds 2 Mn(2+) ions per subunit in a binuclear metal center.</text>
</comment>
<proteinExistence type="inferred from homology"/>
<dbReference type="SUPFAM" id="SSF56300">
    <property type="entry name" value="Metallo-dependent phosphatases"/>
    <property type="match status" value="1"/>
</dbReference>
<feature type="binding site" evidence="10">
    <location>
        <position position="195"/>
    </location>
    <ligand>
        <name>substrate</name>
    </ligand>
</feature>
<dbReference type="GO" id="GO:0005737">
    <property type="term" value="C:cytoplasm"/>
    <property type="evidence" value="ECO:0007669"/>
    <property type="project" value="InterPro"/>
</dbReference>
<evidence type="ECO:0000256" key="10">
    <source>
        <dbReference type="HAMAP-Rule" id="MF_00575"/>
    </source>
</evidence>
<evidence type="ECO:0000313" key="13">
    <source>
        <dbReference type="Proteomes" id="UP000051027"/>
    </source>
</evidence>
<dbReference type="EC" id="3.6.1.54" evidence="10"/>
<feature type="binding site" evidence="10">
    <location>
        <position position="122"/>
    </location>
    <ligand>
        <name>substrate</name>
    </ligand>
</feature>
<feature type="binding site" evidence="10">
    <location>
        <position position="197"/>
    </location>
    <ligand>
        <name>Mn(2+)</name>
        <dbReference type="ChEBI" id="CHEBI:29035"/>
        <label>1</label>
    </ligand>
</feature>
<feature type="binding site" evidence="10">
    <location>
        <begin position="79"/>
        <end position="80"/>
    </location>
    <ligand>
        <name>substrate</name>
    </ligand>
</feature>
<comment type="caution">
    <text evidence="12">The sequence shown here is derived from an EMBL/GenBank/DDBJ whole genome shotgun (WGS) entry which is preliminary data.</text>
</comment>
<keyword evidence="3 10" id="KW-0997">Cell inner membrane</keyword>
<keyword evidence="8 10" id="KW-0472">Membrane</keyword>
<keyword evidence="4 10" id="KW-0441">Lipid A biosynthesis</keyword>
<feature type="binding site" evidence="10">
    <location>
        <position position="114"/>
    </location>
    <ligand>
        <name>Mn(2+)</name>
        <dbReference type="ChEBI" id="CHEBI:29035"/>
        <label>2</label>
    </ligand>
</feature>
<dbReference type="STRING" id="1655612.ABS10_01410"/>
<evidence type="ECO:0000256" key="1">
    <source>
        <dbReference type="ARBA" id="ARBA00022475"/>
    </source>
</evidence>
<dbReference type="EMBL" id="LICS01000033">
    <property type="protein sequence ID" value="KRO95407.1"/>
    <property type="molecule type" value="Genomic_DNA"/>
</dbReference>
<feature type="binding site" evidence="10">
    <location>
        <position position="195"/>
    </location>
    <ligand>
        <name>Mn(2+)</name>
        <dbReference type="ChEBI" id="CHEBI:29035"/>
        <label>2</label>
    </ligand>
</feature>
<feature type="binding site" evidence="10">
    <location>
        <position position="79"/>
    </location>
    <ligand>
        <name>Mn(2+)</name>
        <dbReference type="ChEBI" id="CHEBI:29035"/>
        <label>2</label>
    </ligand>
</feature>
<feature type="binding site" evidence="10">
    <location>
        <position position="41"/>
    </location>
    <ligand>
        <name>Mn(2+)</name>
        <dbReference type="ChEBI" id="CHEBI:29035"/>
        <label>1</label>
    </ligand>
</feature>
<keyword evidence="9 10" id="KW-0464">Manganese</keyword>
<comment type="subcellular location">
    <subcellularLocation>
        <location evidence="10">Cell inner membrane</location>
        <topology evidence="10">Peripheral membrane protein</topology>
        <orientation evidence="10">Cytoplasmic side</orientation>
    </subcellularLocation>
</comment>
<organism evidence="12 13">
    <name type="scientific">SAR86 cluster bacterium BACL1 MAG-120820-bin45</name>
    <dbReference type="NCBI Taxonomy" id="1655612"/>
    <lineage>
        <taxon>Bacteria</taxon>
        <taxon>Pseudomonadati</taxon>
        <taxon>Pseudomonadota</taxon>
        <taxon>Gammaproteobacteria</taxon>
        <taxon>SAR86 cluster</taxon>
    </lineage>
</organism>
<dbReference type="AlphaFoldDB" id="A0A0R2U768"/>
<evidence type="ECO:0000256" key="7">
    <source>
        <dbReference type="ARBA" id="ARBA00023098"/>
    </source>
</evidence>
<keyword evidence="5 10" id="KW-0479">Metal-binding</keyword>
<dbReference type="NCBIfam" id="TIGR01854">
    <property type="entry name" value="lipid_A_lpxH"/>
    <property type="match status" value="1"/>
</dbReference>
<dbReference type="UniPathway" id="UPA00359">
    <property type="reaction ID" value="UER00480"/>
</dbReference>
<dbReference type="GO" id="GO:0030145">
    <property type="term" value="F:manganese ion binding"/>
    <property type="evidence" value="ECO:0007669"/>
    <property type="project" value="UniProtKB-UniRule"/>
</dbReference>
<dbReference type="CDD" id="cd07398">
    <property type="entry name" value="MPP_YbbF-LpxH"/>
    <property type="match status" value="1"/>
</dbReference>
<dbReference type="GO" id="GO:0009245">
    <property type="term" value="P:lipid A biosynthetic process"/>
    <property type="evidence" value="ECO:0007669"/>
    <property type="project" value="UniProtKB-UniRule"/>
</dbReference>
<name>A0A0R2U768_9GAMM</name>
<keyword evidence="2 10" id="KW-0444">Lipid biosynthesis</keyword>
<dbReference type="GO" id="GO:0019897">
    <property type="term" value="C:extrinsic component of plasma membrane"/>
    <property type="evidence" value="ECO:0007669"/>
    <property type="project" value="UniProtKB-UniRule"/>
</dbReference>
<comment type="pathway">
    <text evidence="10">Glycolipid biosynthesis; lipid IV(A) biosynthesis; lipid IV(A) from (3R)-3-hydroxytetradecanoyl-[acyl-carrier-protein] and UDP-N-acetyl-alpha-D-glucosamine: step 4/6.</text>
</comment>
<dbReference type="Pfam" id="PF00149">
    <property type="entry name" value="Metallophos"/>
    <property type="match status" value="1"/>
</dbReference>
<evidence type="ECO:0000256" key="8">
    <source>
        <dbReference type="ARBA" id="ARBA00023136"/>
    </source>
</evidence>
<comment type="similarity">
    <text evidence="10">Belongs to the LpxH family.</text>
</comment>
<dbReference type="HAMAP" id="MF_00575">
    <property type="entry name" value="LpxH"/>
    <property type="match status" value="1"/>
</dbReference>
<evidence type="ECO:0000256" key="3">
    <source>
        <dbReference type="ARBA" id="ARBA00022519"/>
    </source>
</evidence>
<reference evidence="12 13" key="1">
    <citation type="submission" date="2015-10" db="EMBL/GenBank/DDBJ databases">
        <title>Metagenome-Assembled Genomes uncover a global brackish microbiome.</title>
        <authorList>
            <person name="Hugerth L.W."/>
            <person name="Larsson J."/>
            <person name="Alneberg J."/>
            <person name="Lindh M.V."/>
            <person name="Legrand C."/>
            <person name="Pinhassi J."/>
            <person name="Andersson A.F."/>
        </authorList>
    </citation>
    <scope>NUCLEOTIDE SEQUENCE [LARGE SCALE GENOMIC DNA]</scope>
    <source>
        <strain evidence="12">BACL1 MAG-120820-bin45</strain>
    </source>
</reference>
<accession>A0A0R2U768</accession>
<dbReference type="PANTHER" id="PTHR34990">
    <property type="entry name" value="UDP-2,3-DIACYLGLUCOSAMINE HYDROLASE-RELATED"/>
    <property type="match status" value="1"/>
</dbReference>
<feature type="binding site" evidence="10">
    <location>
        <position position="164"/>
    </location>
    <ligand>
        <name>substrate</name>
    </ligand>
</feature>
<feature type="binding site" evidence="10">
    <location>
        <position position="167"/>
    </location>
    <ligand>
        <name>substrate</name>
    </ligand>
</feature>
<evidence type="ECO:0000313" key="12">
    <source>
        <dbReference type="EMBL" id="KRO95407.1"/>
    </source>
</evidence>
<keyword evidence="1 10" id="KW-1003">Cell membrane</keyword>
<keyword evidence="7 10" id="KW-0443">Lipid metabolism</keyword>
<dbReference type="GO" id="GO:0008758">
    <property type="term" value="F:UDP-2,3-diacylglucosamine hydrolase activity"/>
    <property type="evidence" value="ECO:0007669"/>
    <property type="project" value="UniProtKB-UniRule"/>
</dbReference>
<dbReference type="PANTHER" id="PTHR34990:SF1">
    <property type="entry name" value="UDP-2,3-DIACYLGLUCOSAMINE HYDROLASE"/>
    <property type="match status" value="1"/>
</dbReference>
<comment type="catalytic activity">
    <reaction evidence="10">
        <text>UDP-2-N,3-O-bis[(3R)-3-hydroxytetradecanoyl]-alpha-D-glucosamine + H2O = 2-N,3-O-bis[(3R)-3-hydroxytetradecanoyl]-alpha-D-glucosaminyl 1-phosphate + UMP + 2 H(+)</text>
        <dbReference type="Rhea" id="RHEA:25213"/>
        <dbReference type="ChEBI" id="CHEBI:15377"/>
        <dbReference type="ChEBI" id="CHEBI:15378"/>
        <dbReference type="ChEBI" id="CHEBI:57865"/>
        <dbReference type="ChEBI" id="CHEBI:57957"/>
        <dbReference type="ChEBI" id="CHEBI:78847"/>
        <dbReference type="EC" id="3.6.1.54"/>
    </reaction>
</comment>